<dbReference type="GO" id="GO:0005929">
    <property type="term" value="C:cilium"/>
    <property type="evidence" value="ECO:0007669"/>
    <property type="project" value="TreeGrafter"/>
</dbReference>
<dbReference type="GO" id="GO:0005856">
    <property type="term" value="C:cytoskeleton"/>
    <property type="evidence" value="ECO:0007669"/>
    <property type="project" value="UniProtKB-ARBA"/>
</dbReference>
<dbReference type="KEGG" id="hst:105191167"/>
<dbReference type="PhylomeDB" id="E2C8L0"/>
<dbReference type="PANTHER" id="PTHR21501:SF1">
    <property type="entry name" value="PROTEIN FAM-161"/>
    <property type="match status" value="1"/>
</dbReference>
<keyword evidence="2" id="KW-0175">Coiled coil</keyword>
<feature type="compositionally biased region" description="Basic residues" evidence="3">
    <location>
        <begin position="576"/>
        <end position="588"/>
    </location>
</feature>
<dbReference type="Pfam" id="PF10595">
    <property type="entry name" value="FAM161A_B"/>
    <property type="match status" value="1"/>
</dbReference>
<organism evidence="5">
    <name type="scientific">Harpegnathos saltator</name>
    <name type="common">Jerdon's jumping ant</name>
    <dbReference type="NCBI Taxonomy" id="610380"/>
    <lineage>
        <taxon>Eukaryota</taxon>
        <taxon>Metazoa</taxon>
        <taxon>Ecdysozoa</taxon>
        <taxon>Arthropoda</taxon>
        <taxon>Hexapoda</taxon>
        <taxon>Insecta</taxon>
        <taxon>Pterygota</taxon>
        <taxon>Neoptera</taxon>
        <taxon>Endopterygota</taxon>
        <taxon>Hymenoptera</taxon>
        <taxon>Apocrita</taxon>
        <taxon>Aculeata</taxon>
        <taxon>Formicoidea</taxon>
        <taxon>Formicidae</taxon>
        <taxon>Ponerinae</taxon>
        <taxon>Ponerini</taxon>
        <taxon>Harpegnathos</taxon>
    </lineage>
</organism>
<feature type="compositionally biased region" description="Acidic residues" evidence="3">
    <location>
        <begin position="697"/>
        <end position="707"/>
    </location>
</feature>
<feature type="compositionally biased region" description="Basic and acidic residues" evidence="3">
    <location>
        <begin position="679"/>
        <end position="696"/>
    </location>
</feature>
<gene>
    <name evidence="4" type="ORF">EAI_09742</name>
</gene>
<feature type="compositionally biased region" description="Low complexity" evidence="3">
    <location>
        <begin position="594"/>
        <end position="640"/>
    </location>
</feature>
<dbReference type="Proteomes" id="UP000008237">
    <property type="component" value="Unassembled WGS sequence"/>
</dbReference>
<feature type="region of interest" description="Disordered" evidence="3">
    <location>
        <begin position="205"/>
        <end position="245"/>
    </location>
</feature>
<dbReference type="AlphaFoldDB" id="E2C8L0"/>
<dbReference type="OMA" id="ERHRLQM"/>
<evidence type="ECO:0000256" key="1">
    <source>
        <dbReference type="ARBA" id="ARBA00006663"/>
    </source>
</evidence>
<dbReference type="PANTHER" id="PTHR21501">
    <property type="entry name" value="PROTEIN FAM-161"/>
    <property type="match status" value="1"/>
</dbReference>
<dbReference type="InterPro" id="IPR051655">
    <property type="entry name" value="FAM161"/>
</dbReference>
<dbReference type="EMBL" id="GL453666">
    <property type="protein sequence ID" value="EFN75740.1"/>
    <property type="molecule type" value="Genomic_DNA"/>
</dbReference>
<feature type="region of interest" description="Disordered" evidence="3">
    <location>
        <begin position="20"/>
        <end position="40"/>
    </location>
</feature>
<dbReference type="STRING" id="610380.E2C8L0"/>
<evidence type="ECO:0000256" key="2">
    <source>
        <dbReference type="ARBA" id="ARBA00023054"/>
    </source>
</evidence>
<proteinExistence type="inferred from homology"/>
<keyword evidence="5" id="KW-1185">Reference proteome</keyword>
<dbReference type="InParanoid" id="E2C8L0"/>
<accession>E2C8L0</accession>
<dbReference type="GO" id="GO:0044782">
    <property type="term" value="P:cilium organization"/>
    <property type="evidence" value="ECO:0007669"/>
    <property type="project" value="TreeGrafter"/>
</dbReference>
<feature type="region of interest" description="Disordered" evidence="3">
    <location>
        <begin position="562"/>
        <end position="707"/>
    </location>
</feature>
<name>E2C8L0_HARSA</name>
<feature type="compositionally biased region" description="Polar residues" evidence="3">
    <location>
        <begin position="205"/>
        <end position="221"/>
    </location>
</feature>
<evidence type="ECO:0000313" key="4">
    <source>
        <dbReference type="EMBL" id="EFN75740.1"/>
    </source>
</evidence>
<sequence length="707" mass="80914">MTEHRGTSFFHSCVKVPVDPYSRQPTPSYERPQASTRQRMEKNKRINFAKNEQAAIEDSESSSPRDTLENFLEFLESIPDYGQVHHLSNEQFKQKVEYLRRKQRLLLRNLKNSYDDAAIVENPPSRLSIPRNDSSGSKDKSDIGDLKLNGKKCYLEESRTNSPILFPSGTFAGLAEDQDLLTYRCRDKDKEAKAIRNKEIHSANKSWSTWSESKSNDSINSDGEDSIETKSLPPNSSKEWHPTVPKPFSFTLREEAEKYMTEVEAAVRANQDNGKKSPSKKRRVRPIPITSKIPLYDKLMAEKEERSRIVREESALNLLSQVRPFKLECDRRAWRSLARSSPELGCKSSRASLRFKAKPVPTNLFGTEIYDRMLEDEYYRQLRKRVRAAELLKSSSLPPSMARRERVKSACAHLEDTPEKNDDGDELHADNSEYSRLIDTPAMSERAKSAMTMLSSRGNNLAAVLRCQASREKLEHEIRERMEEKRREQMLRIKETLIGRKPAWRALRSAARHEHERDLDIRTSLRRDEAREQAERHRLQMEIMLDRVTQIPTLFERHSQSFQSLAKIQQKTSPKSVHRKKKKRKKKPPPPPQLKRSTSSSLDSYLSFVSNSRPNSGSLTSSSGTLVSSSQSSKSSSASRSSDKSAAKSEASMSKKKTDRGPLKVSINETAELIEDLNDEKFSSDERSRSDEREDVSQSDDNDIAGE</sequence>
<dbReference type="OrthoDB" id="2150121at2759"/>
<evidence type="ECO:0000256" key="3">
    <source>
        <dbReference type="SAM" id="MobiDB-lite"/>
    </source>
</evidence>
<feature type="region of interest" description="Disordered" evidence="3">
    <location>
        <begin position="121"/>
        <end position="143"/>
    </location>
</feature>
<evidence type="ECO:0000313" key="5">
    <source>
        <dbReference type="Proteomes" id="UP000008237"/>
    </source>
</evidence>
<protein>
    <submittedName>
        <fullName evidence="4">UPF0564 protein FAM161A</fullName>
    </submittedName>
</protein>
<feature type="compositionally biased region" description="Polar residues" evidence="3">
    <location>
        <begin position="23"/>
        <end position="37"/>
    </location>
</feature>
<dbReference type="InterPro" id="IPR019579">
    <property type="entry name" value="FAM161A/B"/>
</dbReference>
<reference evidence="4 5" key="1">
    <citation type="journal article" date="2010" name="Science">
        <title>Genomic comparison of the ants Camponotus floridanus and Harpegnathos saltator.</title>
        <authorList>
            <person name="Bonasio R."/>
            <person name="Zhang G."/>
            <person name="Ye C."/>
            <person name="Mutti N.S."/>
            <person name="Fang X."/>
            <person name="Qin N."/>
            <person name="Donahue G."/>
            <person name="Yang P."/>
            <person name="Li Q."/>
            <person name="Li C."/>
            <person name="Zhang P."/>
            <person name="Huang Z."/>
            <person name="Berger S.L."/>
            <person name="Reinberg D."/>
            <person name="Wang J."/>
            <person name="Liebig J."/>
        </authorList>
    </citation>
    <scope>NUCLEOTIDE SEQUENCE [LARGE SCALE GENOMIC DNA]</scope>
    <source>
        <strain evidence="4 5">R22 G/1</strain>
    </source>
</reference>
<comment type="similarity">
    <text evidence="1">Belongs to the FAM161 family.</text>
</comment>